<evidence type="ECO:0000313" key="1">
    <source>
        <dbReference type="EMBL" id="KAL1140789.1"/>
    </source>
</evidence>
<accession>A0ABD0ZL58</accession>
<name>A0ABD0ZL58_9HEMI</name>
<reference evidence="1 2" key="1">
    <citation type="submission" date="2024-07" db="EMBL/GenBank/DDBJ databases">
        <title>Chromosome-level genome assembly of the water stick insect Ranatra chinensis (Heteroptera: Nepidae).</title>
        <authorList>
            <person name="Liu X."/>
        </authorList>
    </citation>
    <scope>NUCLEOTIDE SEQUENCE [LARGE SCALE GENOMIC DNA]</scope>
    <source>
        <strain evidence="1">Cailab_2021Rc</strain>
        <tissue evidence="1">Muscle</tissue>
    </source>
</reference>
<dbReference type="Proteomes" id="UP001558652">
    <property type="component" value="Unassembled WGS sequence"/>
</dbReference>
<dbReference type="EMBL" id="JBFDAA010000001">
    <property type="protein sequence ID" value="KAL1140789.1"/>
    <property type="molecule type" value="Genomic_DNA"/>
</dbReference>
<evidence type="ECO:0008006" key="3">
    <source>
        <dbReference type="Google" id="ProtNLM"/>
    </source>
</evidence>
<sequence length="286" mass="32843">MFTKFSELTDVVSILPYCPEDGSWGLLRSYPETKRHKSICQEYRLISVKLLKSVCDAGSHWCSNGVLVKLLKIWLPQEAQENGPLNIHHAVFQMILTTREKASIQTDLSKMGELTWHKDLTALKGDMLTPEIIQYVNQEFCNRETATFLPEHFLRDNIVVELVKEDFLLNRDSDDPFDELVMSTGFSVEDEIGLYEQYLVHTFPYCTMGQGSFTKFMTNFGWSPEATNHLFKCADFEGRGALLPKELLYLMAALEPEVSLSPRSACIRGVYIFRVLYDHFQVQETS</sequence>
<keyword evidence="2" id="KW-1185">Reference proteome</keyword>
<evidence type="ECO:0000313" key="2">
    <source>
        <dbReference type="Proteomes" id="UP001558652"/>
    </source>
</evidence>
<comment type="caution">
    <text evidence="1">The sequence shown here is derived from an EMBL/GenBank/DDBJ whole genome shotgun (WGS) entry which is preliminary data.</text>
</comment>
<protein>
    <recommendedName>
        <fullName evidence="3">EF-hand domain-containing protein</fullName>
    </recommendedName>
</protein>
<proteinExistence type="predicted"/>
<organism evidence="1 2">
    <name type="scientific">Ranatra chinensis</name>
    <dbReference type="NCBI Taxonomy" id="642074"/>
    <lineage>
        <taxon>Eukaryota</taxon>
        <taxon>Metazoa</taxon>
        <taxon>Ecdysozoa</taxon>
        <taxon>Arthropoda</taxon>
        <taxon>Hexapoda</taxon>
        <taxon>Insecta</taxon>
        <taxon>Pterygota</taxon>
        <taxon>Neoptera</taxon>
        <taxon>Paraneoptera</taxon>
        <taxon>Hemiptera</taxon>
        <taxon>Heteroptera</taxon>
        <taxon>Panheteroptera</taxon>
        <taxon>Nepomorpha</taxon>
        <taxon>Nepidae</taxon>
        <taxon>Ranatrinae</taxon>
        <taxon>Ranatra</taxon>
    </lineage>
</organism>
<dbReference type="AlphaFoldDB" id="A0ABD0ZL58"/>
<gene>
    <name evidence="1" type="ORF">AAG570_000717</name>
</gene>